<keyword evidence="3" id="KW-0378">Hydrolase</keyword>
<dbReference type="InterPro" id="IPR019819">
    <property type="entry name" value="Carboxylesterase_B_CS"/>
</dbReference>
<dbReference type="GO" id="GO:0052689">
    <property type="term" value="F:carboxylic ester hydrolase activity"/>
    <property type="evidence" value="ECO:0007669"/>
    <property type="project" value="UniProtKB-KW"/>
</dbReference>
<dbReference type="InterPro" id="IPR029058">
    <property type="entry name" value="AB_hydrolase_fold"/>
</dbReference>
<feature type="non-terminal residue" evidence="5">
    <location>
        <position position="1"/>
    </location>
</feature>
<evidence type="ECO:0000313" key="5">
    <source>
        <dbReference type="EMBL" id="GMR43155.1"/>
    </source>
</evidence>
<keyword evidence="6" id="KW-1185">Reference proteome</keyword>
<feature type="domain" description="Carboxylesterase type B" evidence="4">
    <location>
        <begin position="47"/>
        <end position="501"/>
    </location>
</feature>
<name>A0AAN4ZTV5_9BILA</name>
<dbReference type="PANTHER" id="PTHR44590">
    <property type="entry name" value="CARBOXYLIC ESTER HYDROLASE-RELATED"/>
    <property type="match status" value="1"/>
</dbReference>
<proteinExistence type="inferred from homology"/>
<reference evidence="6" key="1">
    <citation type="submission" date="2022-10" db="EMBL/GenBank/DDBJ databases">
        <title>Genome assembly of Pristionchus species.</title>
        <authorList>
            <person name="Yoshida K."/>
            <person name="Sommer R.J."/>
        </authorList>
    </citation>
    <scope>NUCLEOTIDE SEQUENCE [LARGE SCALE GENOMIC DNA]</scope>
    <source>
        <strain evidence="6">RS5460</strain>
    </source>
</reference>
<feature type="domain" description="Carboxylesterase type B" evidence="4">
    <location>
        <begin position="516"/>
        <end position="1006"/>
    </location>
</feature>
<organism evidence="5 6">
    <name type="scientific">Pristionchus mayeri</name>
    <dbReference type="NCBI Taxonomy" id="1317129"/>
    <lineage>
        <taxon>Eukaryota</taxon>
        <taxon>Metazoa</taxon>
        <taxon>Ecdysozoa</taxon>
        <taxon>Nematoda</taxon>
        <taxon>Chromadorea</taxon>
        <taxon>Rhabditida</taxon>
        <taxon>Rhabditina</taxon>
        <taxon>Diplogasteromorpha</taxon>
        <taxon>Diplogasteroidea</taxon>
        <taxon>Neodiplogasteridae</taxon>
        <taxon>Pristionchus</taxon>
    </lineage>
</organism>
<dbReference type="SUPFAM" id="SSF53474">
    <property type="entry name" value="alpha/beta-Hydrolases"/>
    <property type="match status" value="2"/>
</dbReference>
<dbReference type="InterPro" id="IPR019826">
    <property type="entry name" value="Carboxylesterase_B_AS"/>
</dbReference>
<comment type="similarity">
    <text evidence="1">Belongs to the type-B carboxylesterase/lipase family.</text>
</comment>
<sequence length="1039" mass="116014">LSFFSFSQMGVSHSSPIPDSRIVQTTGGKIIGRRLVHSGDKQFQSVQKPAKPKRWDGVRETKAFGPMAIHALEPHTKSQEGLEDCLYLNVFAPVWEPPKDDGFPVMVFIHGGAFEMGSAVTFGDINICENIIPDDVIFVTIQYRLGYLGFFSTGDSKCPGNLGLWDQVAALKWVQRNIEAFGGNKYNITLLGLSAGAASVDLLHCSPHSTELFQRAILMAGAAECRWAFNQSMPAQCRAKAEKLGVKGWKDSEELLDKLREIPAEKLAVIYAEGIKAAGADFETVAILDGDFFPASIDELRKRATPKQMMAGVTKEEGLLFILGKQPTEMLALATQDAKDKQALEKSLRDRYVGAVTPAEKENFMRSIATIASDYYVNAGVAEVCRKTVAVQKERVFLYVLLHHNPGSMGEYERELPIVDCTHTSEVQFLFAKGRFATPPFTEADKRVTRLFTKAFTNFAKHGDPNGPDAARSDLGVEWKPIDGGNYGRNLVFASDSTRMDEQFFQMGNLFSYPDSRIVETAYGKVQGRRLIYGGDKQVDAFQGIPFAKPPVGELRFKKPERPDKWEGIKDTKRFGPRAIVGSFFHWAIDNMLLGTPSEDCLYLNVFTPCWKAPKGGFPVMVSIHGGAFEMGDSINYGDINICENIVTHDVIFVTIQYRLGYLGFMTTGDSACPGNNGLWDQTMALRWVNENIEAFGGNKNNITLLGQSAGGASVDMLHLSPHSTNLFHKVIPMAGSAECRWASNKNMPQQCKKRAARLGITEYANSEELLEKLRAFPANKFAVNLMSRDKEPEVDFETVPLLDDDFFPSSFDELRKRATPKPMMTGVTKEEGLMFIPNKKATEEDLNDVITLAIHDAKDKRKLEEDLRSAYFPEGIPEDKDVFLRKIANIASDYWFNGGIIEMCRKTVAAQDEPVYLYLFEHFNPKSMGFMAKDMPIQDSTHASESLFLFKRGLFGNVTMTDEDKHVMHLFTTVFTNFAKFGDPNGNAEANNDLPVHWKPLDKLNHSRNFVFTSGAPHMNEKFFEGRAAKFVEVVEKH</sequence>
<dbReference type="PANTHER" id="PTHR44590:SF3">
    <property type="entry name" value="CARBOXYLESTERASE TYPE B DOMAIN-CONTAINING PROTEIN"/>
    <property type="match status" value="1"/>
</dbReference>
<dbReference type="AlphaFoldDB" id="A0AAN4ZTV5"/>
<dbReference type="PROSITE" id="PS00122">
    <property type="entry name" value="CARBOXYLESTERASE_B_1"/>
    <property type="match status" value="2"/>
</dbReference>
<dbReference type="InterPro" id="IPR002018">
    <property type="entry name" value="CarbesteraseB"/>
</dbReference>
<gene>
    <name evidence="5" type="ORF">PMAYCL1PPCAC_13350</name>
</gene>
<evidence type="ECO:0000256" key="2">
    <source>
        <dbReference type="ARBA" id="ARBA00022487"/>
    </source>
</evidence>
<evidence type="ECO:0000313" key="6">
    <source>
        <dbReference type="Proteomes" id="UP001328107"/>
    </source>
</evidence>
<dbReference type="Proteomes" id="UP001328107">
    <property type="component" value="Unassembled WGS sequence"/>
</dbReference>
<keyword evidence="2" id="KW-0719">Serine esterase</keyword>
<protein>
    <recommendedName>
        <fullName evidence="4">Carboxylesterase type B domain-containing protein</fullName>
    </recommendedName>
</protein>
<dbReference type="EMBL" id="BTRK01000003">
    <property type="protein sequence ID" value="GMR43155.1"/>
    <property type="molecule type" value="Genomic_DNA"/>
</dbReference>
<evidence type="ECO:0000256" key="3">
    <source>
        <dbReference type="ARBA" id="ARBA00022801"/>
    </source>
</evidence>
<evidence type="ECO:0000259" key="4">
    <source>
        <dbReference type="Pfam" id="PF00135"/>
    </source>
</evidence>
<dbReference type="Pfam" id="PF00135">
    <property type="entry name" value="COesterase"/>
    <property type="match status" value="2"/>
</dbReference>
<dbReference type="PROSITE" id="PS00941">
    <property type="entry name" value="CARBOXYLESTERASE_B_2"/>
    <property type="match status" value="2"/>
</dbReference>
<evidence type="ECO:0000256" key="1">
    <source>
        <dbReference type="ARBA" id="ARBA00005964"/>
    </source>
</evidence>
<feature type="non-terminal residue" evidence="5">
    <location>
        <position position="1039"/>
    </location>
</feature>
<comment type="caution">
    <text evidence="5">The sequence shown here is derived from an EMBL/GenBank/DDBJ whole genome shotgun (WGS) entry which is preliminary data.</text>
</comment>
<dbReference type="Gene3D" id="3.40.50.1820">
    <property type="entry name" value="alpha/beta hydrolase"/>
    <property type="match status" value="2"/>
</dbReference>
<accession>A0AAN4ZTV5</accession>